<organism evidence="2 3">
    <name type="scientific">Uliginosibacterium silvisoli</name>
    <dbReference type="NCBI Taxonomy" id="3114758"/>
    <lineage>
        <taxon>Bacteria</taxon>
        <taxon>Pseudomonadati</taxon>
        <taxon>Pseudomonadota</taxon>
        <taxon>Betaproteobacteria</taxon>
        <taxon>Rhodocyclales</taxon>
        <taxon>Zoogloeaceae</taxon>
        <taxon>Uliginosibacterium</taxon>
    </lineage>
</organism>
<dbReference type="PANTHER" id="PTHR42673">
    <property type="entry name" value="MALEYLACETOACETATE ISOMERASE"/>
    <property type="match status" value="1"/>
</dbReference>
<accession>A0ABU6K061</accession>
<dbReference type="InterPro" id="IPR036282">
    <property type="entry name" value="Glutathione-S-Trfase_C_sf"/>
</dbReference>
<feature type="domain" description="GST N-terminal" evidence="1">
    <location>
        <begin position="1"/>
        <end position="85"/>
    </location>
</feature>
<sequence>MQLIIGDYNYSSWSMRGWLAARASGLPFETVQIPLREADTADHIGRYSPSGRVPCLIDGEGEGRIAIWDSLAIAEYLAELNPALWPADARARAVARAVSAEMHSGFTALRTHMSMNIRKDYAGHGRTPEVLAEIARIDALWQDCRQRFGMQAPVAGPWLFGAWSIADIMYAPVCMRFATYAVGEDALSPLACRYLGEVLTHPHVQEWRVAASAETHLIAAYDSYG</sequence>
<dbReference type="InterPro" id="IPR036249">
    <property type="entry name" value="Thioredoxin-like_sf"/>
</dbReference>
<keyword evidence="3" id="KW-1185">Reference proteome</keyword>
<dbReference type="SUPFAM" id="SSF52833">
    <property type="entry name" value="Thioredoxin-like"/>
    <property type="match status" value="1"/>
</dbReference>
<dbReference type="Gene3D" id="1.20.1050.10">
    <property type="match status" value="1"/>
</dbReference>
<dbReference type="Pfam" id="PF13409">
    <property type="entry name" value="GST_N_2"/>
    <property type="match status" value="1"/>
</dbReference>
<proteinExistence type="predicted"/>
<reference evidence="2 3" key="1">
    <citation type="submission" date="2024-01" db="EMBL/GenBank/DDBJ databases">
        <title>Uliginosibacterium soil sp. nov.</title>
        <authorList>
            <person name="Lv Y."/>
        </authorList>
    </citation>
    <scope>NUCLEOTIDE SEQUENCE [LARGE SCALE GENOMIC DNA]</scope>
    <source>
        <strain evidence="2 3">H3</strain>
    </source>
</reference>
<dbReference type="SFLD" id="SFLDS00019">
    <property type="entry name" value="Glutathione_Transferase_(cytos"/>
    <property type="match status" value="1"/>
</dbReference>
<dbReference type="PANTHER" id="PTHR42673:SF4">
    <property type="entry name" value="MALEYLACETOACETATE ISOMERASE"/>
    <property type="match status" value="1"/>
</dbReference>
<dbReference type="SUPFAM" id="SSF47616">
    <property type="entry name" value="GST C-terminal domain-like"/>
    <property type="match status" value="1"/>
</dbReference>
<dbReference type="InterPro" id="IPR040079">
    <property type="entry name" value="Glutathione_S-Trfase"/>
</dbReference>
<dbReference type="RefSeq" id="WP_327598947.1">
    <property type="nucleotide sequence ID" value="NZ_JAYXHS010000001.1"/>
</dbReference>
<dbReference type="PROSITE" id="PS50404">
    <property type="entry name" value="GST_NTER"/>
    <property type="match status" value="1"/>
</dbReference>
<gene>
    <name evidence="2" type="ORF">VVD49_06280</name>
</gene>
<dbReference type="CDD" id="cd03194">
    <property type="entry name" value="GST_C_3"/>
    <property type="match status" value="1"/>
</dbReference>
<dbReference type="EMBL" id="JAYXHS010000001">
    <property type="protein sequence ID" value="MEC5385322.1"/>
    <property type="molecule type" value="Genomic_DNA"/>
</dbReference>
<name>A0ABU6K061_9RHOO</name>
<protein>
    <submittedName>
        <fullName evidence="2">Glutathione S-transferase family protein</fullName>
    </submittedName>
</protein>
<dbReference type="Proteomes" id="UP001331561">
    <property type="component" value="Unassembled WGS sequence"/>
</dbReference>
<evidence type="ECO:0000313" key="2">
    <source>
        <dbReference type="EMBL" id="MEC5385322.1"/>
    </source>
</evidence>
<evidence type="ECO:0000259" key="1">
    <source>
        <dbReference type="PROSITE" id="PS50404"/>
    </source>
</evidence>
<evidence type="ECO:0000313" key="3">
    <source>
        <dbReference type="Proteomes" id="UP001331561"/>
    </source>
</evidence>
<dbReference type="InterPro" id="IPR004045">
    <property type="entry name" value="Glutathione_S-Trfase_N"/>
</dbReference>
<dbReference type="Gene3D" id="3.40.30.10">
    <property type="entry name" value="Glutaredoxin"/>
    <property type="match status" value="1"/>
</dbReference>
<dbReference type="CDD" id="cd03043">
    <property type="entry name" value="GST_N_1"/>
    <property type="match status" value="1"/>
</dbReference>
<comment type="caution">
    <text evidence="2">The sequence shown here is derived from an EMBL/GenBank/DDBJ whole genome shotgun (WGS) entry which is preliminary data.</text>
</comment>